<dbReference type="RefSeq" id="WP_016083903.1">
    <property type="nucleotide sequence ID" value="NZ_NUQH01000089.1"/>
</dbReference>
<name>A0A9X7E799_BACCE</name>
<protein>
    <submittedName>
        <fullName evidence="1">Uncharacterized protein</fullName>
    </submittedName>
</protein>
<accession>A0A9X7E799</accession>
<dbReference type="AlphaFoldDB" id="A0A9X7E799"/>
<organism evidence="1 2">
    <name type="scientific">Bacillus cereus</name>
    <dbReference type="NCBI Taxonomy" id="1396"/>
    <lineage>
        <taxon>Bacteria</taxon>
        <taxon>Bacillati</taxon>
        <taxon>Bacillota</taxon>
        <taxon>Bacilli</taxon>
        <taxon>Bacillales</taxon>
        <taxon>Bacillaceae</taxon>
        <taxon>Bacillus</taxon>
        <taxon>Bacillus cereus group</taxon>
    </lineage>
</organism>
<dbReference type="Proteomes" id="UP000225135">
    <property type="component" value="Unassembled WGS sequence"/>
</dbReference>
<proteinExistence type="predicted"/>
<gene>
    <name evidence="1" type="ORF">COI69_12185</name>
</gene>
<comment type="caution">
    <text evidence="1">The sequence shown here is derived from an EMBL/GenBank/DDBJ whole genome shotgun (WGS) entry which is preliminary data.</text>
</comment>
<sequence>MIHKISLLTKYYINAGFTAEEYIVLNAYLNYSKVFQDKHDLNEVSKMTGKTLNEIQNILEALLKKE</sequence>
<dbReference type="EMBL" id="NUUR01000031">
    <property type="protein sequence ID" value="PHG82460.1"/>
    <property type="molecule type" value="Genomic_DNA"/>
</dbReference>
<evidence type="ECO:0000313" key="2">
    <source>
        <dbReference type="Proteomes" id="UP000225135"/>
    </source>
</evidence>
<reference evidence="1 2" key="1">
    <citation type="submission" date="2017-09" db="EMBL/GenBank/DDBJ databases">
        <title>Large-scale bioinformatics analysis of Bacillus genomes uncovers conserved roles of natural products in bacterial physiology.</title>
        <authorList>
            <consortium name="Agbiome Team Llc"/>
            <person name="Bleich R.M."/>
            <person name="Grubbs K.J."/>
            <person name="Santa Maria K.C."/>
            <person name="Allen S.E."/>
            <person name="Farag S."/>
            <person name="Shank E.A."/>
            <person name="Bowers A."/>
        </authorList>
    </citation>
    <scope>NUCLEOTIDE SEQUENCE [LARGE SCALE GENOMIC DNA]</scope>
    <source>
        <strain evidence="1 2">AFS029792</strain>
    </source>
</reference>
<evidence type="ECO:0000313" key="1">
    <source>
        <dbReference type="EMBL" id="PHG82460.1"/>
    </source>
</evidence>